<feature type="region of interest" description="Disordered" evidence="7">
    <location>
        <begin position="526"/>
        <end position="545"/>
    </location>
</feature>
<evidence type="ECO:0000256" key="1">
    <source>
        <dbReference type="ARBA" id="ARBA00022473"/>
    </source>
</evidence>
<evidence type="ECO:0000256" key="6">
    <source>
        <dbReference type="ARBA" id="ARBA00023180"/>
    </source>
</evidence>
<dbReference type="PANTHER" id="PTHR23301:SF0">
    <property type="entry name" value="CHITIN-BINDING TYPE-2 DOMAIN-CONTAINING PROTEIN-RELATED"/>
    <property type="match status" value="1"/>
</dbReference>
<feature type="domain" description="Chitin-binding type-2" evidence="9">
    <location>
        <begin position="554"/>
        <end position="607"/>
    </location>
</feature>
<evidence type="ECO:0000256" key="2">
    <source>
        <dbReference type="ARBA" id="ARBA00022669"/>
    </source>
</evidence>
<sequence length="1300" mass="142683">MGRLNRESRNGIAVLLFIVASAASQFTSPSDVRGDCQDKPDGIYPTGHCSTFFLECSGGRTIKQNCSNGLWFNPQSLQCDYREQIVACQETFSCIGREDGVYSEGCSSLFWYCRAGQLLHSSCPTGTFFNVESRKCDYRSNIGACGGESKTSSTTTRRSTRVTSTMMTPTESSLQMERDSTEVPYGHTYPTYAPRQRISGTVSKTPLAESSAGTACAGKEDGSHAISMCSAQYVLCWAGTGEVMSCQEGLFFNEAKSACDYPLNVIGCNKVNVVESPTAATVSSVYKGALPSSDSSSSLPIPRQPIDFDCSSRTDGSYSRGCIADFYQCVAGVAYHSKCQDGLVFDDLTKACDYPEICSAPHTTVHDSSTQYFDTPSTATPVAAEPTSFDCSSRVDGLYSDGCVQTYYTCSSGATHVSQCPIGLVFDGVTQNCDYMEKCGQPRPLDESTPYHKGSPSHETQINIQPSFDCSSRVDGGYGTTCSHEFVQCVSGIAYSQKCPVDLVFIEKIGACDYPEKCHEGERNSTSVDTAWTTPSTTTSTTVQPETPTLPLINYDCLNREDGLYSIGCSRIFVHCASGITLTQLCPDYLVFVQSLSRCDFPSNCDGSPSEISQSTSSPYNPSMDNIGTTSMKADTVSSHKDEQSGILIDCTTLPDGLYSSGCTSAFVQCASSSAYPLQCPDELVFDKRVSKCVWSSECSSTSTDLPIVSIPVRPSDAPSAVFEMYEKEETTIDAPLPQMNKGGTLCTGTGRRTMGKCSSGFVQCIGGKLIARRCPGQSLFDEKIGLCVYDLEECEMDVNIIDEEVSTVPVEVPAIVQQSEQEATTSSIGYGTEAVQSTSSNQEETMYQNGGYKQVSPIGQQSYQTQYQQSPPPQYETAYPPQNGQYEYQDVSSYPSYSSFDDSLPLSPSIPSSSECSIGSFRRVSACSSSFDFCSPTALQWIRKACGKSHRFDSSTTKCRPIFEVRECDEPLSSYIPPPAQSPPLSVYSNPTTSFDRVAHSGKEHHQHNVVDSFSGGYQSGRMGSNPFVAVGNTGTFYAEDGFRWIGSTWNEGGNGRREHRHQNDGGYVIVSGNPFGAGRHNTVLDDEWNGRKERRGSGKWSSLREMRGKRVKNVVDEFKGHVSHFDAPLEVVNPFAVKRGDGHRRRGRGRKNCHGERKHRRREEREEDEEECEEKEPKNRPTLNVEKNYDDGGEIVDGMEGESREENREEEREEIGEGVEKPSETIEEDEETGDALRGEEEENEEEDGEDNENMNTEVDETNVENDEKALEESGEEKENEKEIDLEILPDFVNEDNEK</sequence>
<comment type="caution">
    <text evidence="10">The sequence shown here is derived from an EMBL/GenBank/DDBJ whole genome shotgun (WGS) entry which is preliminary data.</text>
</comment>
<dbReference type="GO" id="GO:0005576">
    <property type="term" value="C:extracellular region"/>
    <property type="evidence" value="ECO:0007669"/>
    <property type="project" value="InterPro"/>
</dbReference>
<feature type="compositionally biased region" description="Basic residues" evidence="7">
    <location>
        <begin position="1143"/>
        <end position="1164"/>
    </location>
</feature>
<feature type="domain" description="Chitin-binding type-2" evidence="9">
    <location>
        <begin position="213"/>
        <end position="270"/>
    </location>
</feature>
<evidence type="ECO:0000256" key="5">
    <source>
        <dbReference type="ARBA" id="ARBA00023157"/>
    </source>
</evidence>
<gene>
    <name evidence="10" type="ORF">PFISCL1PPCAC_15043</name>
</gene>
<feature type="compositionally biased region" description="Basic and acidic residues" evidence="7">
    <location>
        <begin position="1267"/>
        <end position="1286"/>
    </location>
</feature>
<organism evidence="10 11">
    <name type="scientific">Pristionchus fissidentatus</name>
    <dbReference type="NCBI Taxonomy" id="1538716"/>
    <lineage>
        <taxon>Eukaryota</taxon>
        <taxon>Metazoa</taxon>
        <taxon>Ecdysozoa</taxon>
        <taxon>Nematoda</taxon>
        <taxon>Chromadorea</taxon>
        <taxon>Rhabditida</taxon>
        <taxon>Rhabditina</taxon>
        <taxon>Diplogasteromorpha</taxon>
        <taxon>Diplogasteroidea</taxon>
        <taxon>Neodiplogasteridae</taxon>
        <taxon>Pristionchus</taxon>
    </lineage>
</organism>
<dbReference type="Gene3D" id="2.170.140.10">
    <property type="entry name" value="Chitin binding domain"/>
    <property type="match status" value="8"/>
</dbReference>
<evidence type="ECO:0000256" key="7">
    <source>
        <dbReference type="SAM" id="MobiDB-lite"/>
    </source>
</evidence>
<feature type="domain" description="Chitin-binding type-2" evidence="9">
    <location>
        <begin position="648"/>
        <end position="701"/>
    </location>
</feature>
<keyword evidence="5" id="KW-1015">Disulfide bond</keyword>
<keyword evidence="6" id="KW-0325">Glycoprotein</keyword>
<protein>
    <recommendedName>
        <fullName evidence="9">Chitin-binding type-2 domain-containing protein</fullName>
    </recommendedName>
</protein>
<dbReference type="InterPro" id="IPR036508">
    <property type="entry name" value="Chitin-bd_dom_sf"/>
</dbReference>
<evidence type="ECO:0000256" key="4">
    <source>
        <dbReference type="ARBA" id="ARBA00022737"/>
    </source>
</evidence>
<evidence type="ECO:0000313" key="11">
    <source>
        <dbReference type="Proteomes" id="UP001432322"/>
    </source>
</evidence>
<keyword evidence="2" id="KW-0147">Chitin-binding</keyword>
<proteinExistence type="predicted"/>
<dbReference type="EMBL" id="BTSY01000004">
    <property type="protein sequence ID" value="GMT23746.1"/>
    <property type="molecule type" value="Genomic_DNA"/>
</dbReference>
<feature type="compositionally biased region" description="Basic and acidic residues" evidence="7">
    <location>
        <begin position="1203"/>
        <end position="1212"/>
    </location>
</feature>
<keyword evidence="11" id="KW-1185">Reference proteome</keyword>
<feature type="compositionally biased region" description="Acidic residues" evidence="7">
    <location>
        <begin position="1167"/>
        <end position="1176"/>
    </location>
</feature>
<evidence type="ECO:0000259" key="9">
    <source>
        <dbReference type="PROSITE" id="PS50940"/>
    </source>
</evidence>
<dbReference type="SMART" id="SM00494">
    <property type="entry name" value="ChtBD2"/>
    <property type="match status" value="10"/>
</dbReference>
<feature type="chain" id="PRO_5043697446" description="Chitin-binding type-2 domain-containing protein" evidence="8">
    <location>
        <begin position="25"/>
        <end position="1300"/>
    </location>
</feature>
<keyword evidence="1" id="KW-0217">Developmental protein</keyword>
<feature type="signal peptide" evidence="8">
    <location>
        <begin position="1"/>
        <end position="24"/>
    </location>
</feature>
<dbReference type="PANTHER" id="PTHR23301">
    <property type="entry name" value="CHITIN BINDING PERITROPHIN-A"/>
    <property type="match status" value="1"/>
</dbReference>
<dbReference type="PROSITE" id="PS50940">
    <property type="entry name" value="CHIT_BIND_II"/>
    <property type="match status" value="9"/>
</dbReference>
<feature type="region of interest" description="Disordered" evidence="7">
    <location>
        <begin position="821"/>
        <end position="844"/>
    </location>
</feature>
<feature type="domain" description="Chitin-binding type-2" evidence="9">
    <location>
        <begin position="467"/>
        <end position="520"/>
    </location>
</feature>
<feature type="compositionally biased region" description="Low complexity" evidence="7">
    <location>
        <begin position="151"/>
        <end position="170"/>
    </location>
</feature>
<evidence type="ECO:0000313" key="10">
    <source>
        <dbReference type="EMBL" id="GMT23746.1"/>
    </source>
</evidence>
<feature type="domain" description="Chitin-binding type-2" evidence="9">
    <location>
        <begin position="388"/>
        <end position="441"/>
    </location>
</feature>
<dbReference type="InterPro" id="IPR051940">
    <property type="entry name" value="Chitin_bind-dev_reg"/>
</dbReference>
<feature type="domain" description="Chitin-binding type-2" evidence="9">
    <location>
        <begin position="744"/>
        <end position="797"/>
    </location>
</feature>
<evidence type="ECO:0000256" key="3">
    <source>
        <dbReference type="ARBA" id="ARBA00022729"/>
    </source>
</evidence>
<reference evidence="10" key="1">
    <citation type="submission" date="2023-10" db="EMBL/GenBank/DDBJ databases">
        <title>Genome assembly of Pristionchus species.</title>
        <authorList>
            <person name="Yoshida K."/>
            <person name="Sommer R.J."/>
        </authorList>
    </citation>
    <scope>NUCLEOTIDE SEQUENCE</scope>
    <source>
        <strain evidence="10">RS5133</strain>
    </source>
</reference>
<dbReference type="GO" id="GO:0008061">
    <property type="term" value="F:chitin binding"/>
    <property type="evidence" value="ECO:0007669"/>
    <property type="project" value="UniProtKB-KW"/>
</dbReference>
<dbReference type="SUPFAM" id="SSF57625">
    <property type="entry name" value="Invertebrate chitin-binding proteins"/>
    <property type="match status" value="9"/>
</dbReference>
<dbReference type="Proteomes" id="UP001432322">
    <property type="component" value="Unassembled WGS sequence"/>
</dbReference>
<evidence type="ECO:0000256" key="8">
    <source>
        <dbReference type="SAM" id="SignalP"/>
    </source>
</evidence>
<feature type="domain" description="Chitin-binding type-2" evidence="9">
    <location>
        <begin position="307"/>
        <end position="360"/>
    </location>
</feature>
<feature type="compositionally biased region" description="Acidic residues" evidence="7">
    <location>
        <begin position="1193"/>
        <end position="1202"/>
    </location>
</feature>
<dbReference type="Pfam" id="PF01607">
    <property type="entry name" value="CBM_14"/>
    <property type="match status" value="9"/>
</dbReference>
<feature type="domain" description="Chitin-binding type-2" evidence="9">
    <location>
        <begin position="33"/>
        <end position="90"/>
    </location>
</feature>
<name>A0AAV5VVH1_9BILA</name>
<feature type="domain" description="Chitin-binding type-2" evidence="9">
    <location>
        <begin position="91"/>
        <end position="147"/>
    </location>
</feature>
<feature type="non-terminal residue" evidence="10">
    <location>
        <position position="1300"/>
    </location>
</feature>
<feature type="compositionally biased region" description="Acidic residues" evidence="7">
    <location>
        <begin position="1227"/>
        <end position="1266"/>
    </location>
</feature>
<accession>A0AAV5VVH1</accession>
<keyword evidence="4" id="KW-0677">Repeat</keyword>
<feature type="region of interest" description="Disordered" evidence="7">
    <location>
        <begin position="149"/>
        <end position="180"/>
    </location>
</feature>
<feature type="region of interest" description="Disordered" evidence="7">
    <location>
        <begin position="1141"/>
        <end position="1300"/>
    </location>
</feature>
<keyword evidence="3 8" id="KW-0732">Signal</keyword>
<feature type="compositionally biased region" description="Acidic residues" evidence="7">
    <location>
        <begin position="1287"/>
        <end position="1300"/>
    </location>
</feature>
<dbReference type="InterPro" id="IPR002557">
    <property type="entry name" value="Chitin-bd_dom"/>
</dbReference>
<feature type="region of interest" description="Disordered" evidence="7">
    <location>
        <begin position="862"/>
        <end position="886"/>
    </location>
</feature>